<comment type="caution">
    <text evidence="8">The sequence shown here is derived from an EMBL/GenBank/DDBJ whole genome shotgun (WGS) entry which is preliminary data.</text>
</comment>
<accession>A0A2T1KJZ1</accession>
<dbReference type="Proteomes" id="UP000238385">
    <property type="component" value="Unassembled WGS sequence"/>
</dbReference>
<evidence type="ECO:0008006" key="10">
    <source>
        <dbReference type="Google" id="ProtNLM"/>
    </source>
</evidence>
<keyword evidence="5" id="KW-0998">Cell outer membrane</keyword>
<feature type="region of interest" description="Disordered" evidence="7">
    <location>
        <begin position="40"/>
        <end position="63"/>
    </location>
</feature>
<evidence type="ECO:0000256" key="2">
    <source>
        <dbReference type="ARBA" id="ARBA00022729"/>
    </source>
</evidence>
<dbReference type="RefSeq" id="WP_106670116.1">
    <property type="nucleotide sequence ID" value="NZ_BMFE01000001.1"/>
</dbReference>
<keyword evidence="4" id="KW-0564">Palmitate</keyword>
<feature type="compositionally biased region" description="Polar residues" evidence="7">
    <location>
        <begin position="44"/>
        <end position="56"/>
    </location>
</feature>
<protein>
    <recommendedName>
        <fullName evidence="10">Lipoprotein</fullName>
    </recommendedName>
</protein>
<comment type="subcellular location">
    <subcellularLocation>
        <location evidence="1">Cell outer membrane</location>
        <topology evidence="1">Lipid-anchor</topology>
    </subcellularLocation>
</comment>
<keyword evidence="3" id="KW-0472">Membrane</keyword>
<keyword evidence="6" id="KW-0449">Lipoprotein</keyword>
<evidence type="ECO:0000256" key="1">
    <source>
        <dbReference type="ARBA" id="ARBA00004459"/>
    </source>
</evidence>
<sequence length="63" mass="6621">MQVGPLHRPRFAALILLVLMVSGCGQKGPLYRDGVVPAAEPASAANQPGQLETATENEAPPQR</sequence>
<dbReference type="Pfam" id="PF13627">
    <property type="entry name" value="LptM_cons"/>
    <property type="match status" value="1"/>
</dbReference>
<evidence type="ECO:0000256" key="7">
    <source>
        <dbReference type="SAM" id="MobiDB-lite"/>
    </source>
</evidence>
<keyword evidence="9" id="KW-1185">Reference proteome</keyword>
<keyword evidence="2" id="KW-0732">Signal</keyword>
<evidence type="ECO:0000313" key="9">
    <source>
        <dbReference type="Proteomes" id="UP000238385"/>
    </source>
</evidence>
<proteinExistence type="predicted"/>
<evidence type="ECO:0000256" key="4">
    <source>
        <dbReference type="ARBA" id="ARBA00023139"/>
    </source>
</evidence>
<gene>
    <name evidence="8" type="ORF">C7H08_02210</name>
</gene>
<dbReference type="GO" id="GO:0009279">
    <property type="term" value="C:cell outer membrane"/>
    <property type="evidence" value="ECO:0007669"/>
    <property type="project" value="UniProtKB-SubCell"/>
</dbReference>
<dbReference type="OrthoDB" id="6371254at2"/>
<evidence type="ECO:0000313" key="8">
    <source>
        <dbReference type="EMBL" id="PSF10330.1"/>
    </source>
</evidence>
<evidence type="ECO:0000256" key="6">
    <source>
        <dbReference type="ARBA" id="ARBA00023288"/>
    </source>
</evidence>
<dbReference type="AlphaFoldDB" id="A0A2T1KJZ1"/>
<evidence type="ECO:0000256" key="5">
    <source>
        <dbReference type="ARBA" id="ARBA00023237"/>
    </source>
</evidence>
<evidence type="ECO:0000256" key="3">
    <source>
        <dbReference type="ARBA" id="ARBA00023136"/>
    </source>
</evidence>
<name>A0A2T1KJZ1_9GAMM</name>
<dbReference type="NCBIfam" id="NF047847">
    <property type="entry name" value="SS_mature_LptM"/>
    <property type="match status" value="1"/>
</dbReference>
<reference evidence="8 9" key="1">
    <citation type="submission" date="2018-03" db="EMBL/GenBank/DDBJ databases">
        <title>Marinobacter brunus sp. nov., a marine bacterium of Gamma-proteobacteria isolated from the surface seawater of the South China Sea.</title>
        <authorList>
            <person name="Cheng H."/>
            <person name="Wu Y.-H."/>
            <person name="Xamxidin M."/>
            <person name="Xu X.-W."/>
        </authorList>
    </citation>
    <scope>NUCLEOTIDE SEQUENCE [LARGE SCALE GENOMIC DNA]</scope>
    <source>
        <strain evidence="8 9">JCM 30472</strain>
    </source>
</reference>
<dbReference type="EMBL" id="PXNN01000003">
    <property type="protein sequence ID" value="PSF10330.1"/>
    <property type="molecule type" value="Genomic_DNA"/>
</dbReference>
<organism evidence="8 9">
    <name type="scientific">Marinobacter halophilus</name>
    <dbReference type="NCBI Taxonomy" id="1323740"/>
    <lineage>
        <taxon>Bacteria</taxon>
        <taxon>Pseudomonadati</taxon>
        <taxon>Pseudomonadota</taxon>
        <taxon>Gammaproteobacteria</taxon>
        <taxon>Pseudomonadales</taxon>
        <taxon>Marinobacteraceae</taxon>
        <taxon>Marinobacter</taxon>
    </lineage>
</organism>
<dbReference type="InterPro" id="IPR032831">
    <property type="entry name" value="LptM_cons"/>
</dbReference>